<gene>
    <name evidence="1" type="ORF">NCTC12877_00002</name>
</gene>
<dbReference type="Proteomes" id="UP000254065">
    <property type="component" value="Unassembled WGS sequence"/>
</dbReference>
<proteinExistence type="predicted"/>
<dbReference type="STRING" id="1122244.GCA_000426885_02510"/>
<reference evidence="1 2" key="1">
    <citation type="submission" date="2018-06" db="EMBL/GenBank/DDBJ databases">
        <authorList>
            <consortium name="Pathogen Informatics"/>
            <person name="Doyle S."/>
        </authorList>
    </citation>
    <scope>NUCLEOTIDE SEQUENCE [LARGE SCALE GENOMIC DNA]</scope>
    <source>
        <strain evidence="1 2">NCTC12877</strain>
    </source>
</reference>
<name>A0A378QDK3_9GAMM</name>
<dbReference type="AlphaFoldDB" id="A0A378QDK3"/>
<evidence type="ECO:0000313" key="2">
    <source>
        <dbReference type="Proteomes" id="UP000254065"/>
    </source>
</evidence>
<evidence type="ECO:0000313" key="1">
    <source>
        <dbReference type="EMBL" id="STY98622.1"/>
    </source>
</evidence>
<dbReference type="RefSeq" id="WP_051226067.1">
    <property type="nucleotide sequence ID" value="NZ_UGQB01000001.1"/>
</dbReference>
<protein>
    <submittedName>
        <fullName evidence="1">Uncharacterized protein</fullName>
    </submittedName>
</protein>
<organism evidence="1 2">
    <name type="scientific">Moraxella caprae</name>
    <dbReference type="NCBI Taxonomy" id="90240"/>
    <lineage>
        <taxon>Bacteria</taxon>
        <taxon>Pseudomonadati</taxon>
        <taxon>Pseudomonadota</taxon>
        <taxon>Gammaproteobacteria</taxon>
        <taxon>Moraxellales</taxon>
        <taxon>Moraxellaceae</taxon>
        <taxon>Moraxella</taxon>
    </lineage>
</organism>
<sequence length="108" mass="12053">MARPKGKGHRVALTLNQETNDVFDRFSELTGTPKATLIRDYLEEILPIVKDTIDALEMVKSKELTFSQAQSMFLNAVADYNDTVSHAIREISKPLDGDSHATTSRKSD</sequence>
<dbReference type="EMBL" id="UGQB01000001">
    <property type="protein sequence ID" value="STY98622.1"/>
    <property type="molecule type" value="Genomic_DNA"/>
</dbReference>
<keyword evidence="2" id="KW-1185">Reference proteome</keyword>
<accession>A0A378QDK3</accession>